<reference evidence="2 3" key="1">
    <citation type="journal article" date="2021" name="Comput. Struct. Biotechnol. J.">
        <title>De novo genome assembly of the potent medicinal plant Rehmannia glutinosa using nanopore technology.</title>
        <authorList>
            <person name="Ma L."/>
            <person name="Dong C."/>
            <person name="Song C."/>
            <person name="Wang X."/>
            <person name="Zheng X."/>
            <person name="Niu Y."/>
            <person name="Chen S."/>
            <person name="Feng W."/>
        </authorList>
    </citation>
    <scope>NUCLEOTIDE SEQUENCE [LARGE SCALE GENOMIC DNA]</scope>
    <source>
        <strain evidence="2">DH-2019</strain>
    </source>
</reference>
<proteinExistence type="predicted"/>
<comment type="caution">
    <text evidence="2">The sequence shown here is derived from an EMBL/GenBank/DDBJ whole genome shotgun (WGS) entry which is preliminary data.</text>
</comment>
<feature type="region of interest" description="Disordered" evidence="1">
    <location>
        <begin position="77"/>
        <end position="126"/>
    </location>
</feature>
<feature type="region of interest" description="Disordered" evidence="1">
    <location>
        <begin position="177"/>
        <end position="214"/>
    </location>
</feature>
<protein>
    <submittedName>
        <fullName evidence="2">Uncharacterized protein</fullName>
    </submittedName>
</protein>
<evidence type="ECO:0000256" key="1">
    <source>
        <dbReference type="SAM" id="MobiDB-lite"/>
    </source>
</evidence>
<evidence type="ECO:0000313" key="3">
    <source>
        <dbReference type="Proteomes" id="UP001318860"/>
    </source>
</evidence>
<organism evidence="2 3">
    <name type="scientific">Rehmannia glutinosa</name>
    <name type="common">Chinese foxglove</name>
    <dbReference type="NCBI Taxonomy" id="99300"/>
    <lineage>
        <taxon>Eukaryota</taxon>
        <taxon>Viridiplantae</taxon>
        <taxon>Streptophyta</taxon>
        <taxon>Embryophyta</taxon>
        <taxon>Tracheophyta</taxon>
        <taxon>Spermatophyta</taxon>
        <taxon>Magnoliopsida</taxon>
        <taxon>eudicotyledons</taxon>
        <taxon>Gunneridae</taxon>
        <taxon>Pentapetalae</taxon>
        <taxon>asterids</taxon>
        <taxon>lamiids</taxon>
        <taxon>Lamiales</taxon>
        <taxon>Orobanchaceae</taxon>
        <taxon>Rehmannieae</taxon>
        <taxon>Rehmannia</taxon>
    </lineage>
</organism>
<dbReference type="EMBL" id="JABTTQ020001122">
    <property type="protein sequence ID" value="KAK6134990.1"/>
    <property type="molecule type" value="Genomic_DNA"/>
</dbReference>
<name>A0ABR0VIF5_REHGL</name>
<feature type="compositionally biased region" description="Basic and acidic residues" evidence="1">
    <location>
        <begin position="182"/>
        <end position="196"/>
    </location>
</feature>
<sequence length="214" mass="23006">MGGLVFQHSADGGINSCFCDSRSGSNGGGDGDSGFYVGGHERPREVFVKERKGRGRLLGVLGRGNLELRGYKRKPKRKRLNRAVKMDESEKSISKEEAEIKNSGDEGKTEEGTAVDLGRAPEAEPPLVESVFKPVVEEFTQTAKSVASSCVTEVKKGVDKLVHVSESSLKGIVDTLPISSEKVGETSEAVKSKSAETEEAGLDENPRSTHTQVR</sequence>
<accession>A0ABR0VIF5</accession>
<dbReference type="Proteomes" id="UP001318860">
    <property type="component" value="Unassembled WGS sequence"/>
</dbReference>
<feature type="compositionally biased region" description="Basic and acidic residues" evidence="1">
    <location>
        <begin position="84"/>
        <end position="111"/>
    </location>
</feature>
<evidence type="ECO:0000313" key="2">
    <source>
        <dbReference type="EMBL" id="KAK6134990.1"/>
    </source>
</evidence>
<keyword evidence="3" id="KW-1185">Reference proteome</keyword>
<gene>
    <name evidence="2" type="ORF">DH2020_031274</name>
</gene>